<dbReference type="EMBL" id="BMFW01000047">
    <property type="protein sequence ID" value="GGI02509.1"/>
    <property type="molecule type" value="Genomic_DNA"/>
</dbReference>
<dbReference type="Proteomes" id="UP000643279">
    <property type="component" value="Unassembled WGS sequence"/>
</dbReference>
<feature type="region of interest" description="Disordered" evidence="1">
    <location>
        <begin position="76"/>
        <end position="107"/>
    </location>
</feature>
<protein>
    <submittedName>
        <fullName evidence="3">Uncharacterized protein</fullName>
    </submittedName>
</protein>
<evidence type="ECO:0000256" key="2">
    <source>
        <dbReference type="SAM" id="Phobius"/>
    </source>
</evidence>
<evidence type="ECO:0000256" key="1">
    <source>
        <dbReference type="SAM" id="MobiDB-lite"/>
    </source>
</evidence>
<keyword evidence="2" id="KW-0472">Membrane</keyword>
<evidence type="ECO:0000313" key="3">
    <source>
        <dbReference type="EMBL" id="GGI02509.1"/>
    </source>
</evidence>
<name>A0ABQ2B149_9MICC</name>
<reference evidence="4" key="1">
    <citation type="journal article" date="2019" name="Int. J. Syst. Evol. Microbiol.">
        <title>The Global Catalogue of Microorganisms (GCM) 10K type strain sequencing project: providing services to taxonomists for standard genome sequencing and annotation.</title>
        <authorList>
            <consortium name="The Broad Institute Genomics Platform"/>
            <consortium name="The Broad Institute Genome Sequencing Center for Infectious Disease"/>
            <person name="Wu L."/>
            <person name="Ma J."/>
        </authorList>
    </citation>
    <scope>NUCLEOTIDE SEQUENCE [LARGE SCALE GENOMIC DNA]</scope>
    <source>
        <strain evidence="4">CGMCC 1.12778</strain>
    </source>
</reference>
<sequence>MSCIQSLIFVAPTGEFAGYGLAAAGPVQVCGVAGPSPWLLGLPPAVAGFQWYLVPVLSGGAGARLHLFMRRGNGNNMTVENAPQGVSGDGSRTPPGGGRWYLSEQRG</sequence>
<accession>A0ABQ2B149</accession>
<gene>
    <name evidence="3" type="ORF">GCM10007170_44410</name>
</gene>
<feature type="transmembrane region" description="Helical" evidence="2">
    <location>
        <begin position="49"/>
        <end position="67"/>
    </location>
</feature>
<keyword evidence="2" id="KW-0812">Transmembrane</keyword>
<keyword evidence="2" id="KW-1133">Transmembrane helix</keyword>
<organism evidence="3 4">
    <name type="scientific">Arthrobacter liuii</name>
    <dbReference type="NCBI Taxonomy" id="1476996"/>
    <lineage>
        <taxon>Bacteria</taxon>
        <taxon>Bacillati</taxon>
        <taxon>Actinomycetota</taxon>
        <taxon>Actinomycetes</taxon>
        <taxon>Micrococcales</taxon>
        <taxon>Micrococcaceae</taxon>
        <taxon>Arthrobacter</taxon>
    </lineage>
</organism>
<keyword evidence="4" id="KW-1185">Reference proteome</keyword>
<evidence type="ECO:0000313" key="4">
    <source>
        <dbReference type="Proteomes" id="UP000643279"/>
    </source>
</evidence>
<comment type="caution">
    <text evidence="3">The sequence shown here is derived from an EMBL/GenBank/DDBJ whole genome shotgun (WGS) entry which is preliminary data.</text>
</comment>
<proteinExistence type="predicted"/>